<keyword evidence="2" id="KW-1185">Reference proteome</keyword>
<dbReference type="RefSeq" id="WP_186859128.1">
    <property type="nucleotide sequence ID" value="NZ_JACOOO010000001.1"/>
</dbReference>
<sequence>MVIAKELTLLENSKTTLDMLTSELKKRGYILAAAEREYRKALALKEASLKSRGNNYPANMAIDIAKGTPEIADLRYKRDIAEIEYEVCKDKLRNERAQIEALRSIMAWNRANYLNS</sequence>
<proteinExistence type="predicted"/>
<dbReference type="EMBL" id="JACOOO010000001">
    <property type="protein sequence ID" value="MBC5627580.1"/>
    <property type="molecule type" value="Genomic_DNA"/>
</dbReference>
<reference evidence="1 2" key="1">
    <citation type="submission" date="2020-08" db="EMBL/GenBank/DDBJ databases">
        <title>Genome public.</title>
        <authorList>
            <person name="Liu C."/>
            <person name="Sun Q."/>
        </authorList>
    </citation>
    <scope>NUCLEOTIDE SEQUENCE [LARGE SCALE GENOMIC DNA]</scope>
    <source>
        <strain evidence="1 2">NSJ-6</strain>
    </source>
</reference>
<gene>
    <name evidence="1" type="ORF">H8S20_01590</name>
</gene>
<organism evidence="1 2">
    <name type="scientific">Clostridium hominis</name>
    <dbReference type="NCBI Taxonomy" id="2763036"/>
    <lineage>
        <taxon>Bacteria</taxon>
        <taxon>Bacillati</taxon>
        <taxon>Bacillota</taxon>
        <taxon>Clostridia</taxon>
        <taxon>Eubacteriales</taxon>
        <taxon>Clostridiaceae</taxon>
        <taxon>Clostridium</taxon>
    </lineage>
</organism>
<name>A0ABR7D884_9CLOT</name>
<dbReference type="Proteomes" id="UP000596929">
    <property type="component" value="Unassembled WGS sequence"/>
</dbReference>
<protein>
    <submittedName>
        <fullName evidence="1">Uncharacterized protein</fullName>
    </submittedName>
</protein>
<accession>A0ABR7D884</accession>
<comment type="caution">
    <text evidence="1">The sequence shown here is derived from an EMBL/GenBank/DDBJ whole genome shotgun (WGS) entry which is preliminary data.</text>
</comment>
<evidence type="ECO:0000313" key="2">
    <source>
        <dbReference type="Proteomes" id="UP000596929"/>
    </source>
</evidence>
<evidence type="ECO:0000313" key="1">
    <source>
        <dbReference type="EMBL" id="MBC5627580.1"/>
    </source>
</evidence>